<comment type="similarity">
    <text evidence="2 5">Belongs to the nucleosome assembly protein (NAP) family.</text>
</comment>
<keyword evidence="3" id="KW-0175">Coiled coil</keyword>
<dbReference type="Pfam" id="PF00956">
    <property type="entry name" value="NAP"/>
    <property type="match status" value="1"/>
</dbReference>
<feature type="region of interest" description="Disordered" evidence="6">
    <location>
        <begin position="93"/>
        <end position="170"/>
    </location>
</feature>
<evidence type="ECO:0000313" key="7">
    <source>
        <dbReference type="EMBL" id="JAE30642.1"/>
    </source>
</evidence>
<feature type="compositionally biased region" description="Acidic residues" evidence="6">
    <location>
        <begin position="53"/>
        <end position="65"/>
    </location>
</feature>
<evidence type="ECO:0000256" key="4">
    <source>
        <dbReference type="ARBA" id="ARBA00023186"/>
    </source>
</evidence>
<reference evidence="7" key="2">
    <citation type="journal article" date="2015" name="Data Brief">
        <title>Shoot transcriptome of the giant reed, Arundo donax.</title>
        <authorList>
            <person name="Barrero R.A."/>
            <person name="Guerrero F.D."/>
            <person name="Moolhuijzen P."/>
            <person name="Goolsby J.A."/>
            <person name="Tidwell J."/>
            <person name="Bellgard S.E."/>
            <person name="Bellgard M.I."/>
        </authorList>
    </citation>
    <scope>NUCLEOTIDE SEQUENCE</scope>
    <source>
        <tissue evidence="7">Shoot tissue taken approximately 20 cm above the soil surface</tissue>
    </source>
</reference>
<dbReference type="GO" id="GO:0005634">
    <property type="term" value="C:nucleus"/>
    <property type="evidence" value="ECO:0007669"/>
    <property type="project" value="InterPro"/>
</dbReference>
<keyword evidence="4" id="KW-0143">Chaperone</keyword>
<dbReference type="EMBL" id="GBRH01167254">
    <property type="protein sequence ID" value="JAE30642.1"/>
    <property type="molecule type" value="Transcribed_RNA"/>
</dbReference>
<accession>A0A0A9H1L6</accession>
<evidence type="ECO:0000256" key="5">
    <source>
        <dbReference type="RuleBase" id="RU003876"/>
    </source>
</evidence>
<comment type="subcellular location">
    <subcellularLocation>
        <location evidence="1">Cytoplasm</location>
    </subcellularLocation>
</comment>
<dbReference type="PANTHER" id="PTHR11875">
    <property type="entry name" value="TESTIS-SPECIFIC Y-ENCODED PROTEIN"/>
    <property type="match status" value="1"/>
</dbReference>
<evidence type="ECO:0000256" key="6">
    <source>
        <dbReference type="SAM" id="MobiDB-lite"/>
    </source>
</evidence>
<protein>
    <submittedName>
        <fullName evidence="7">Nfa101</fullName>
    </submittedName>
</protein>
<dbReference type="GO" id="GO:0005737">
    <property type="term" value="C:cytoplasm"/>
    <property type="evidence" value="ECO:0007669"/>
    <property type="project" value="UniProtKB-SubCell"/>
</dbReference>
<dbReference type="GO" id="GO:0000724">
    <property type="term" value="P:double-strand break repair via homologous recombination"/>
    <property type="evidence" value="ECO:0007669"/>
    <property type="project" value="UniProtKB-ARBA"/>
</dbReference>
<dbReference type="AlphaFoldDB" id="A0A0A9H1L6"/>
<reference evidence="7" key="1">
    <citation type="submission" date="2014-09" db="EMBL/GenBank/DDBJ databases">
        <authorList>
            <person name="Magalhaes I.L.F."/>
            <person name="Oliveira U."/>
            <person name="Santos F.R."/>
            <person name="Vidigal T.H.D.A."/>
            <person name="Brescovit A.D."/>
            <person name="Santos A.J."/>
        </authorList>
    </citation>
    <scope>NUCLEOTIDE SEQUENCE</scope>
    <source>
        <tissue evidence="7">Shoot tissue taken approximately 20 cm above the soil surface</tissue>
    </source>
</reference>
<dbReference type="InterPro" id="IPR002164">
    <property type="entry name" value="NAP_family"/>
</dbReference>
<dbReference type="GO" id="GO:0042393">
    <property type="term" value="F:histone binding"/>
    <property type="evidence" value="ECO:0007669"/>
    <property type="project" value="UniProtKB-ARBA"/>
</dbReference>
<evidence type="ECO:0000256" key="1">
    <source>
        <dbReference type="ARBA" id="ARBA00004496"/>
    </source>
</evidence>
<dbReference type="GO" id="GO:0006334">
    <property type="term" value="P:nucleosome assembly"/>
    <property type="evidence" value="ECO:0007669"/>
    <property type="project" value="InterPro"/>
</dbReference>
<feature type="compositionally biased region" description="Acidic residues" evidence="6">
    <location>
        <begin position="99"/>
        <end position="137"/>
    </location>
</feature>
<feature type="region of interest" description="Disordered" evidence="6">
    <location>
        <begin position="46"/>
        <end position="75"/>
    </location>
</feature>
<sequence length="170" mass="19534">MHCRTEIEWYPGKNLTQKILKKKPKKGSKNAKPVTKTEDCESFFNFFNPPQVPDDDEDLDEETADELQGQMEHDYDIGTTIRDKIIPHAVSWFTGEAVQAEDFEDMGDDNEDDDEDDDEDEDEEEDEDEDDEDEEEESKPTKKSGRKQKQAPQKVGSQGNADQPAECKQQ</sequence>
<dbReference type="InterPro" id="IPR037231">
    <property type="entry name" value="NAP-like_sf"/>
</dbReference>
<dbReference type="Gene3D" id="3.30.1120.90">
    <property type="entry name" value="Nucleosome assembly protein"/>
    <property type="match status" value="1"/>
</dbReference>
<evidence type="ECO:0000256" key="2">
    <source>
        <dbReference type="ARBA" id="ARBA00009947"/>
    </source>
</evidence>
<name>A0A0A9H1L6_ARUDO</name>
<organism evidence="7">
    <name type="scientific">Arundo donax</name>
    <name type="common">Giant reed</name>
    <name type="synonym">Donax arundinaceus</name>
    <dbReference type="NCBI Taxonomy" id="35708"/>
    <lineage>
        <taxon>Eukaryota</taxon>
        <taxon>Viridiplantae</taxon>
        <taxon>Streptophyta</taxon>
        <taxon>Embryophyta</taxon>
        <taxon>Tracheophyta</taxon>
        <taxon>Spermatophyta</taxon>
        <taxon>Magnoliopsida</taxon>
        <taxon>Liliopsida</taxon>
        <taxon>Poales</taxon>
        <taxon>Poaceae</taxon>
        <taxon>PACMAD clade</taxon>
        <taxon>Arundinoideae</taxon>
        <taxon>Arundineae</taxon>
        <taxon>Arundo</taxon>
    </lineage>
</organism>
<dbReference type="SUPFAM" id="SSF143113">
    <property type="entry name" value="NAP-like"/>
    <property type="match status" value="1"/>
</dbReference>
<evidence type="ECO:0000256" key="3">
    <source>
        <dbReference type="ARBA" id="ARBA00023054"/>
    </source>
</evidence>
<proteinExistence type="inferred from homology"/>